<evidence type="ECO:0000313" key="3">
    <source>
        <dbReference type="EnsemblMetazoa" id="AMEC018871-PA"/>
    </source>
</evidence>
<keyword evidence="1" id="KW-0472">Membrane</keyword>
<evidence type="ECO:0000313" key="4">
    <source>
        <dbReference type="Proteomes" id="UP000075902"/>
    </source>
</evidence>
<keyword evidence="1" id="KW-1133">Transmembrane helix</keyword>
<dbReference type="EnsemblMetazoa" id="AMEC018871-RA">
    <property type="protein sequence ID" value="AMEC018871-PA"/>
    <property type="gene ID" value="AMEC018871"/>
</dbReference>
<keyword evidence="1" id="KW-0812">Transmembrane</keyword>
<proteinExistence type="predicted"/>
<reference evidence="4" key="1">
    <citation type="submission" date="2014-01" db="EMBL/GenBank/DDBJ databases">
        <title>The Genome Sequence of Anopheles melas CM1001059_A (V2).</title>
        <authorList>
            <consortium name="The Broad Institute Genomics Platform"/>
            <person name="Neafsey D.E."/>
            <person name="Besansky N."/>
            <person name="Howell P."/>
            <person name="Walton C."/>
            <person name="Young S.K."/>
            <person name="Zeng Q."/>
            <person name="Gargeya S."/>
            <person name="Fitzgerald M."/>
            <person name="Haas B."/>
            <person name="Abouelleil A."/>
            <person name="Allen A.W."/>
            <person name="Alvarado L."/>
            <person name="Arachchi H.M."/>
            <person name="Berlin A.M."/>
            <person name="Chapman S.B."/>
            <person name="Gainer-Dewar J."/>
            <person name="Goldberg J."/>
            <person name="Griggs A."/>
            <person name="Gujja S."/>
            <person name="Hansen M."/>
            <person name="Howarth C."/>
            <person name="Imamovic A."/>
            <person name="Ireland A."/>
            <person name="Larimer J."/>
            <person name="McCowan C."/>
            <person name="Murphy C."/>
            <person name="Pearson M."/>
            <person name="Poon T.W."/>
            <person name="Priest M."/>
            <person name="Roberts A."/>
            <person name="Saif S."/>
            <person name="Shea T."/>
            <person name="Sisk P."/>
            <person name="Sykes S."/>
            <person name="Wortman J."/>
            <person name="Nusbaum C."/>
            <person name="Birren B."/>
        </authorList>
    </citation>
    <scope>NUCLEOTIDE SEQUENCE [LARGE SCALE GENOMIC DNA]</scope>
    <source>
        <strain evidence="4">CM1001059</strain>
    </source>
</reference>
<accession>A0A182UED3</accession>
<dbReference type="Proteomes" id="UP000075902">
    <property type="component" value="Unassembled WGS sequence"/>
</dbReference>
<reference evidence="3" key="2">
    <citation type="submission" date="2020-05" db="UniProtKB">
        <authorList>
            <consortium name="EnsemblMetazoa"/>
        </authorList>
    </citation>
    <scope>IDENTIFICATION</scope>
    <source>
        <strain evidence="3">CM1001059</strain>
    </source>
</reference>
<protein>
    <submittedName>
        <fullName evidence="3">Uncharacterized protein</fullName>
    </submittedName>
</protein>
<keyword evidence="4" id="KW-1185">Reference proteome</keyword>
<keyword evidence="2" id="KW-0732">Signal</keyword>
<organism evidence="3 4">
    <name type="scientific">Anopheles melas</name>
    <dbReference type="NCBI Taxonomy" id="34690"/>
    <lineage>
        <taxon>Eukaryota</taxon>
        <taxon>Metazoa</taxon>
        <taxon>Ecdysozoa</taxon>
        <taxon>Arthropoda</taxon>
        <taxon>Hexapoda</taxon>
        <taxon>Insecta</taxon>
        <taxon>Pterygota</taxon>
        <taxon>Neoptera</taxon>
        <taxon>Endopterygota</taxon>
        <taxon>Diptera</taxon>
        <taxon>Nematocera</taxon>
        <taxon>Culicoidea</taxon>
        <taxon>Culicidae</taxon>
        <taxon>Anophelinae</taxon>
        <taxon>Anopheles</taxon>
    </lineage>
</organism>
<dbReference type="AlphaFoldDB" id="A0A182UED3"/>
<sequence length="282" mass="29680">MMLFKRLRCIICVATVLFVGLTLTTTTPVVAAAGSVDEDGRNTNKVVNATDAQPLASCNATSDTGTTGCPLAVGAASGATQPLRGKLNNGTCVSAYCGSDESSSSSSSVEEMDDDVINATSVGKGGHSQQQHRSHLLPSTLLGADEDGAALMYGGKKVVLKAEVLKHTSVLYGLISVAERDELSERCFRELQRVYHGIQQKEIWAMKGGTAAPAWSVLCGVVRTPQRPRLRSSKQTRSPLLLNVLLLSIRATNAVIAVIAIIAIIAIIIIINGSEMLSTSSL</sequence>
<feature type="transmembrane region" description="Helical" evidence="1">
    <location>
        <begin position="240"/>
        <end position="271"/>
    </location>
</feature>
<name>A0A182UED3_9DIPT</name>
<dbReference type="VEuPathDB" id="VectorBase:AMEC018871"/>
<evidence type="ECO:0000256" key="1">
    <source>
        <dbReference type="SAM" id="Phobius"/>
    </source>
</evidence>
<feature type="signal peptide" evidence="2">
    <location>
        <begin position="1"/>
        <end position="26"/>
    </location>
</feature>
<feature type="chain" id="PRO_5008138157" evidence="2">
    <location>
        <begin position="27"/>
        <end position="282"/>
    </location>
</feature>
<evidence type="ECO:0000256" key="2">
    <source>
        <dbReference type="SAM" id="SignalP"/>
    </source>
</evidence>